<dbReference type="Gene3D" id="1.10.1520.10">
    <property type="entry name" value="Ribonuclease III domain"/>
    <property type="match status" value="1"/>
</dbReference>
<dbReference type="SUPFAM" id="SSF54768">
    <property type="entry name" value="dsRNA-binding domain-like"/>
    <property type="match status" value="1"/>
</dbReference>
<sequence length="350" mass="37936">MGVLDPIHLVGRQCGEYPLVQDTVSSQVTPSQSRRHHSSKGRRPSMEIIAVVAPPLGYVGSEGRVVGDHVVLMASAVAAPWMDLEVLCWLGDSPSGWAGSSGASGGKGGYPSKSLCFGTGDSDACRCHLPFGVSSWVPRHVFLTYRDLPPGPLTRLRAANVDKEKLARIAVDHGIHRFLRHKAPKLEEQIADFVKELCQYEYHSNGLLDAPKVLSDIVESLIGAIYLDSKYNQELVWQVFRKLANPLISLETLGKHPVSELLEFGQKTGRIVDISKDGWVKDTKVDVFVDGVLVASATYAQKKEIASNRAAKAALDKLKEKSGQSDVLSAPGEAPEPLDELGRAGALELQ</sequence>
<dbReference type="GO" id="GO:0005634">
    <property type="term" value="C:nucleus"/>
    <property type="evidence" value="ECO:0007669"/>
    <property type="project" value="TreeGrafter"/>
</dbReference>
<dbReference type="EnsemblPlants" id="EMT23468">
    <property type="protein sequence ID" value="EMT23468"/>
    <property type="gene ID" value="F775_24003"/>
</dbReference>
<dbReference type="GO" id="GO:0004525">
    <property type="term" value="F:ribonuclease III activity"/>
    <property type="evidence" value="ECO:0007669"/>
    <property type="project" value="InterPro"/>
</dbReference>
<dbReference type="InterPro" id="IPR000999">
    <property type="entry name" value="RNase_III_dom"/>
</dbReference>
<evidence type="ECO:0000256" key="2">
    <source>
        <dbReference type="SAM" id="MobiDB-lite"/>
    </source>
</evidence>
<dbReference type="SMART" id="SM00535">
    <property type="entry name" value="RIBOc"/>
    <property type="match status" value="1"/>
</dbReference>
<evidence type="ECO:0000256" key="1">
    <source>
        <dbReference type="ARBA" id="ARBA00022801"/>
    </source>
</evidence>
<dbReference type="InterPro" id="IPR036389">
    <property type="entry name" value="RNase_III_sf"/>
</dbReference>
<dbReference type="SUPFAM" id="SSF69065">
    <property type="entry name" value="RNase III domain-like"/>
    <property type="match status" value="1"/>
</dbReference>
<dbReference type="GO" id="GO:0003723">
    <property type="term" value="F:RNA binding"/>
    <property type="evidence" value="ECO:0007669"/>
    <property type="project" value="TreeGrafter"/>
</dbReference>
<dbReference type="Pfam" id="PF00636">
    <property type="entry name" value="Ribonuclease_3"/>
    <property type="match status" value="1"/>
</dbReference>
<dbReference type="GO" id="GO:0005737">
    <property type="term" value="C:cytoplasm"/>
    <property type="evidence" value="ECO:0007669"/>
    <property type="project" value="TreeGrafter"/>
</dbReference>
<name>M8BNR5_AEGTA</name>
<organism evidence="3">
    <name type="scientific">Aegilops tauschii</name>
    <name type="common">Tausch's goatgrass</name>
    <name type="synonym">Aegilops squarrosa</name>
    <dbReference type="NCBI Taxonomy" id="37682"/>
    <lineage>
        <taxon>Eukaryota</taxon>
        <taxon>Viridiplantae</taxon>
        <taxon>Streptophyta</taxon>
        <taxon>Embryophyta</taxon>
        <taxon>Tracheophyta</taxon>
        <taxon>Spermatophyta</taxon>
        <taxon>Magnoliopsida</taxon>
        <taxon>Liliopsida</taxon>
        <taxon>Poales</taxon>
        <taxon>Poaceae</taxon>
        <taxon>BOP clade</taxon>
        <taxon>Pooideae</taxon>
        <taxon>Triticodae</taxon>
        <taxon>Triticeae</taxon>
        <taxon>Triticinae</taxon>
        <taxon>Aegilops</taxon>
    </lineage>
</organism>
<dbReference type="PANTHER" id="PTHR14950">
    <property type="entry name" value="DICER-RELATED"/>
    <property type="match status" value="1"/>
</dbReference>
<feature type="region of interest" description="Disordered" evidence="2">
    <location>
        <begin position="24"/>
        <end position="43"/>
    </location>
</feature>
<protein>
    <submittedName>
        <fullName evidence="3">Ribonuclease 3-like protein 3</fullName>
    </submittedName>
</protein>
<dbReference type="AlphaFoldDB" id="M8BNR5"/>
<feature type="compositionally biased region" description="Basic residues" evidence="2">
    <location>
        <begin position="33"/>
        <end position="43"/>
    </location>
</feature>
<evidence type="ECO:0000313" key="3">
    <source>
        <dbReference type="EnsemblPlants" id="EMT23468"/>
    </source>
</evidence>
<dbReference type="CDD" id="cd00593">
    <property type="entry name" value="RIBOc"/>
    <property type="match status" value="1"/>
</dbReference>
<keyword evidence="1" id="KW-0378">Hydrolase</keyword>
<feature type="region of interest" description="Disordered" evidence="2">
    <location>
        <begin position="321"/>
        <end position="350"/>
    </location>
</feature>
<dbReference type="GO" id="GO:0030422">
    <property type="term" value="P:siRNA processing"/>
    <property type="evidence" value="ECO:0007669"/>
    <property type="project" value="TreeGrafter"/>
</dbReference>
<dbReference type="PANTHER" id="PTHR14950:SF54">
    <property type="entry name" value="RNASE II-LIKE 1"/>
    <property type="match status" value="1"/>
</dbReference>
<reference evidence="3" key="1">
    <citation type="submission" date="2015-06" db="UniProtKB">
        <authorList>
            <consortium name="EnsemblPlants"/>
        </authorList>
    </citation>
    <scope>IDENTIFICATION</scope>
</reference>
<accession>M8BNR5</accession>
<dbReference type="Gene3D" id="3.30.160.20">
    <property type="match status" value="1"/>
</dbReference>
<proteinExistence type="predicted"/>
<dbReference type="PROSITE" id="PS50142">
    <property type="entry name" value="RNASE_3_2"/>
    <property type="match status" value="1"/>
</dbReference>